<feature type="transmembrane region" description="Helical" evidence="1">
    <location>
        <begin position="155"/>
        <end position="177"/>
    </location>
</feature>
<dbReference type="AlphaFoldDB" id="A0AAE3J0G2"/>
<keyword evidence="1" id="KW-0812">Transmembrane</keyword>
<organism evidence="4 5">
    <name type="scientific">Halocynthiibacter halioticoli</name>
    <dbReference type="NCBI Taxonomy" id="2986804"/>
    <lineage>
        <taxon>Bacteria</taxon>
        <taxon>Pseudomonadati</taxon>
        <taxon>Pseudomonadota</taxon>
        <taxon>Alphaproteobacteria</taxon>
        <taxon>Rhodobacterales</taxon>
        <taxon>Paracoccaceae</taxon>
        <taxon>Halocynthiibacter</taxon>
    </lineage>
</organism>
<dbReference type="InterPro" id="IPR027787">
    <property type="entry name" value="Alpha/beta-hydrolase_catalytic"/>
</dbReference>
<keyword evidence="5" id="KW-1185">Reference proteome</keyword>
<dbReference type="EMBL" id="JAOYFC010000002">
    <property type="protein sequence ID" value="MCV6825475.1"/>
    <property type="molecule type" value="Genomic_DNA"/>
</dbReference>
<keyword evidence="1" id="KW-0472">Membrane</keyword>
<dbReference type="Proteomes" id="UP001208041">
    <property type="component" value="Unassembled WGS sequence"/>
</dbReference>
<name>A0AAE3J0G2_9RHOB</name>
<dbReference type="InterPro" id="IPR012037">
    <property type="entry name" value="Alpha/beta-hydrolase_fam"/>
</dbReference>
<evidence type="ECO:0000259" key="2">
    <source>
        <dbReference type="Pfam" id="PF10081"/>
    </source>
</evidence>
<feature type="domain" description="Alpha/beta-hydrolase N-terminal" evidence="3">
    <location>
        <begin position="25"/>
        <end position="232"/>
    </location>
</feature>
<accession>A0AAE3J0G2</accession>
<gene>
    <name evidence="4" type="ORF">OH136_13015</name>
</gene>
<feature type="transmembrane region" description="Helical" evidence="1">
    <location>
        <begin position="114"/>
        <end position="143"/>
    </location>
</feature>
<dbReference type="InterPro" id="IPR027788">
    <property type="entry name" value="Alpha/beta-hydrolase_N_dom"/>
</dbReference>
<evidence type="ECO:0000259" key="3">
    <source>
        <dbReference type="Pfam" id="PF15420"/>
    </source>
</evidence>
<feature type="transmembrane region" description="Helical" evidence="1">
    <location>
        <begin position="74"/>
        <end position="94"/>
    </location>
</feature>
<dbReference type="RefSeq" id="WP_263954348.1">
    <property type="nucleotide sequence ID" value="NZ_JAOYFC010000002.1"/>
</dbReference>
<dbReference type="PIRSF" id="PIRSF007542">
    <property type="entry name" value="UCP007542"/>
    <property type="match status" value="1"/>
</dbReference>
<evidence type="ECO:0000313" key="4">
    <source>
        <dbReference type="EMBL" id="MCV6825475.1"/>
    </source>
</evidence>
<feature type="transmembrane region" description="Helical" evidence="1">
    <location>
        <begin position="42"/>
        <end position="62"/>
    </location>
</feature>
<dbReference type="Pfam" id="PF10081">
    <property type="entry name" value="Abhydrolase_9"/>
    <property type="match status" value="1"/>
</dbReference>
<evidence type="ECO:0000256" key="1">
    <source>
        <dbReference type="SAM" id="Phobius"/>
    </source>
</evidence>
<comment type="caution">
    <text evidence="4">The sequence shown here is derived from an EMBL/GenBank/DDBJ whole genome shotgun (WGS) entry which is preliminary data.</text>
</comment>
<proteinExistence type="predicted"/>
<reference evidence="4" key="1">
    <citation type="submission" date="2022-10" db="EMBL/GenBank/DDBJ databases">
        <authorList>
            <person name="Yue Y."/>
        </authorList>
    </citation>
    <scope>NUCLEOTIDE SEQUENCE</scope>
    <source>
        <strain evidence="4">Z654</strain>
    </source>
</reference>
<feature type="transmembrane region" description="Helical" evidence="1">
    <location>
        <begin position="12"/>
        <end position="30"/>
    </location>
</feature>
<keyword evidence="1" id="KW-1133">Transmembrane helix</keyword>
<evidence type="ECO:0000313" key="5">
    <source>
        <dbReference type="Proteomes" id="UP001208041"/>
    </source>
</evidence>
<feature type="domain" description="Alpha/beta-hydrolase catalytic" evidence="2">
    <location>
        <begin position="249"/>
        <end position="537"/>
    </location>
</feature>
<dbReference type="Pfam" id="PF15420">
    <property type="entry name" value="Abhydrolase_9_N"/>
    <property type="match status" value="1"/>
</dbReference>
<protein>
    <submittedName>
        <fullName evidence="4">Alpha/beta-hydrolase family protein</fullName>
    </submittedName>
</protein>
<sequence>MLFRIARSFPTTGLIVGLLFFCASLTPSLLPRDHMVQGVLGGIAFAVGYVGGIALTMLWRFLEIKEITGKAATMLSRVALAILVGVTAWTLRQMAVWQNSVRELMEMEPVDSGYPFTVTAIAIVTALVVIGLTRLVITLCALAARWINRAFPQRLSVFVGSLVVLFILYTSINGLLLRTGIRMMDEVFAAINETQDSGLQEPLIKGIDGTTASLIEWDDIGRNGKLFLTSGPDRAEIEAFTGLPATQPIRVYAGYNTGETLEERAQIALDELIRTGGFERKTLIVATPTGTGWLDPSAMSTLPFILHGDVAVVSMQYSYTPSWMTLLVEPDLARESAVALFEKVYAHWTKMPTDNRPELFLFGLSLGALGSEDAVDLISMLADPIDGALWAGPPFASHTWPQVTRTREPGSPAWQPIFRDSSYIRFMTHKGFTVGDDTPWGPLRIVYIQHPSDPMSFFAPSLAFARPEWLLGERGYDVSSYLRWVPIVTFIQIAFDIPMATTVPAGFGHTFGPDDYIRGWISVLNPDNWTAEDTEALMAKFKDFDATPI</sequence>